<evidence type="ECO:0000313" key="3">
    <source>
        <dbReference type="EMBL" id="KOA90494.1"/>
    </source>
</evidence>
<dbReference type="EMBL" id="LGVR01000001">
    <property type="protein sequence ID" value="KOA90494.1"/>
    <property type="molecule type" value="Genomic_DNA"/>
</dbReference>
<comment type="caution">
    <text evidence="3">The sequence shown here is derived from an EMBL/GenBank/DDBJ whole genome shotgun (WGS) entry which is preliminary data.</text>
</comment>
<reference evidence="3 4" key="1">
    <citation type="submission" date="2015-07" db="EMBL/GenBank/DDBJ databases">
        <title>Draft genome sequences of 17 French Clostridium botulinum group III.</title>
        <authorList>
            <person name="Woudstra C."/>
            <person name="Le Marechal C."/>
            <person name="Souillard R."/>
            <person name="Bayon-Auboyer M.-H."/>
            <person name="Dessouter D."/>
            <person name="Fach P."/>
        </authorList>
    </citation>
    <scope>NUCLEOTIDE SEQUENCE [LARGE SCALE GENOMIC DNA]</scope>
    <source>
        <strain evidence="3 4">12LNRI-CD</strain>
    </source>
</reference>
<dbReference type="Pfam" id="PF13847">
    <property type="entry name" value="Methyltransf_31"/>
    <property type="match status" value="1"/>
</dbReference>
<dbReference type="GO" id="GO:0032259">
    <property type="term" value="P:methylation"/>
    <property type="evidence" value="ECO:0007669"/>
    <property type="project" value="UniProtKB-KW"/>
</dbReference>
<dbReference type="RefSeq" id="WP_013725319.1">
    <property type="nucleotide sequence ID" value="NZ_LGVO01000042.1"/>
</dbReference>
<dbReference type="PANTHER" id="PTHR44068:SF1">
    <property type="entry name" value="HYPOTHETICAL LOC100005854"/>
    <property type="match status" value="1"/>
</dbReference>
<dbReference type="SUPFAM" id="SSF53335">
    <property type="entry name" value="S-adenosyl-L-methionine-dependent methyltransferases"/>
    <property type="match status" value="1"/>
</dbReference>
<accession>A0A9Q1ZBZ3</accession>
<dbReference type="GO" id="GO:0003838">
    <property type="term" value="F:sterol 24-C-methyltransferase activity"/>
    <property type="evidence" value="ECO:0007669"/>
    <property type="project" value="TreeGrafter"/>
</dbReference>
<evidence type="ECO:0000259" key="2">
    <source>
        <dbReference type="Pfam" id="PF13847"/>
    </source>
</evidence>
<gene>
    <name evidence="3" type="ORF">ADU74_00215</name>
</gene>
<proteinExistence type="predicted"/>
<dbReference type="InterPro" id="IPR025714">
    <property type="entry name" value="Methyltranfer_dom"/>
</dbReference>
<dbReference type="InterPro" id="IPR029063">
    <property type="entry name" value="SAM-dependent_MTases_sf"/>
</dbReference>
<sequence length="227" mass="27190">MMDVFTINKKMWEDNINKYDLFWPDENIVRFLNKNYEKGNRENINVLEIGCGAGRNIIGIAMEGFKTYGIDYNENCIKLSNEKVQSFNLKNVNIEKNQGSYIPYEDEKFDCIIVGTILSLLANKEERNLMFKEIYRCLKKGGVVYSYWRDKSDYFYEKGTKIEEDTFILKNNEFGLSDMVYYFVDKEKILQDHKEFEFEVYNLEKKDFYIDNMSVKNSHWHVWAKKK</sequence>
<dbReference type="GO" id="GO:0016126">
    <property type="term" value="P:sterol biosynthetic process"/>
    <property type="evidence" value="ECO:0007669"/>
    <property type="project" value="TreeGrafter"/>
</dbReference>
<evidence type="ECO:0000313" key="4">
    <source>
        <dbReference type="Proteomes" id="UP000037540"/>
    </source>
</evidence>
<dbReference type="OrthoDB" id="9772751at2"/>
<evidence type="ECO:0000256" key="1">
    <source>
        <dbReference type="ARBA" id="ARBA00022679"/>
    </source>
</evidence>
<dbReference type="AlphaFoldDB" id="A0A9Q1ZBZ3"/>
<dbReference type="Gene3D" id="3.40.50.150">
    <property type="entry name" value="Vaccinia Virus protein VP39"/>
    <property type="match status" value="1"/>
</dbReference>
<dbReference type="InterPro" id="IPR050447">
    <property type="entry name" value="Erg6_SMT_methyltransf"/>
</dbReference>
<protein>
    <submittedName>
        <fullName evidence="3">SAM-dependent methyltransferase</fullName>
    </submittedName>
</protein>
<dbReference type="Proteomes" id="UP000037540">
    <property type="component" value="Unassembled WGS sequence"/>
</dbReference>
<dbReference type="PANTHER" id="PTHR44068">
    <property type="entry name" value="ZGC:194242"/>
    <property type="match status" value="1"/>
</dbReference>
<dbReference type="CDD" id="cd02440">
    <property type="entry name" value="AdoMet_MTases"/>
    <property type="match status" value="1"/>
</dbReference>
<feature type="domain" description="Methyltransferase" evidence="2">
    <location>
        <begin position="42"/>
        <end position="145"/>
    </location>
</feature>
<name>A0A9Q1ZBZ3_CLOBO</name>
<keyword evidence="3" id="KW-0489">Methyltransferase</keyword>
<keyword evidence="1" id="KW-0808">Transferase</keyword>
<organism evidence="3 4">
    <name type="scientific">Clostridium botulinum</name>
    <dbReference type="NCBI Taxonomy" id="1491"/>
    <lineage>
        <taxon>Bacteria</taxon>
        <taxon>Bacillati</taxon>
        <taxon>Bacillota</taxon>
        <taxon>Clostridia</taxon>
        <taxon>Eubacteriales</taxon>
        <taxon>Clostridiaceae</taxon>
        <taxon>Clostridium</taxon>
    </lineage>
</organism>